<evidence type="ECO:0000256" key="1">
    <source>
        <dbReference type="SAM" id="MobiDB-lite"/>
    </source>
</evidence>
<dbReference type="Proteomes" id="UP001276150">
    <property type="component" value="Unassembled WGS sequence"/>
</dbReference>
<dbReference type="Pfam" id="PF11213">
    <property type="entry name" value="DUF3006"/>
    <property type="match status" value="1"/>
</dbReference>
<gene>
    <name evidence="2" type="ORF">ORD21_17490</name>
</gene>
<feature type="compositionally biased region" description="Polar residues" evidence="1">
    <location>
        <begin position="249"/>
        <end position="260"/>
    </location>
</feature>
<dbReference type="EMBL" id="JAPMIV010000060">
    <property type="protein sequence ID" value="MDV6376390.1"/>
    <property type="molecule type" value="Genomic_DNA"/>
</dbReference>
<protein>
    <submittedName>
        <fullName evidence="2">DUF3006 domain-containing protein</fullName>
    </submittedName>
</protein>
<organism evidence="2 3">
    <name type="scientific">Deinococcus arenicola</name>
    <dbReference type="NCBI Taxonomy" id="2994950"/>
    <lineage>
        <taxon>Bacteria</taxon>
        <taxon>Thermotogati</taxon>
        <taxon>Deinococcota</taxon>
        <taxon>Deinococci</taxon>
        <taxon>Deinococcales</taxon>
        <taxon>Deinococcaceae</taxon>
        <taxon>Deinococcus</taxon>
    </lineage>
</organism>
<name>A0ABU4DVC0_9DEIO</name>
<feature type="region of interest" description="Disordered" evidence="1">
    <location>
        <begin position="241"/>
        <end position="267"/>
    </location>
</feature>
<comment type="caution">
    <text evidence="2">The sequence shown here is derived from an EMBL/GenBank/DDBJ whole genome shotgun (WGS) entry which is preliminary data.</text>
</comment>
<reference evidence="2 3" key="1">
    <citation type="submission" date="2022-11" db="EMBL/GenBank/DDBJ databases">
        <title>Deinococcus ZS9-10, Low Temperature and Draught-tolerating, UV-resistant Bacteria from Continental Antarctica.</title>
        <authorList>
            <person name="Cheng L."/>
        </authorList>
    </citation>
    <scope>NUCLEOTIDE SEQUENCE [LARGE SCALE GENOMIC DNA]</scope>
    <source>
        <strain evidence="2 3">ZS9-10</strain>
    </source>
</reference>
<sequence length="267" mass="29776">MYPGLDEARLMATEDRREYETYFVLERLRQHDPLSTIIRENVTPQLAAQQEQRVLKGLSLEAFSQIAAQRLTASVQTGDLSPAQVREAAQQLAQEAERWVNLKVITEERLTRDSEAAQQGQTQGVERMFQEAGNPATAQLLGQAMHSLELRGHDHWGDAGHQRRVLRALAYVMTEPQPPEELGVSRIIVDGIEGKYARVELPDGTTEDWSLANLPRGVKEGDVIHIDVQGGDVEMEVDHAETDRRRTGAQEQLTALNAQAPTGDLDL</sequence>
<accession>A0ABU4DVC0</accession>
<dbReference type="RefSeq" id="WP_317641750.1">
    <property type="nucleotide sequence ID" value="NZ_JAPMIV010000060.1"/>
</dbReference>
<proteinExistence type="predicted"/>
<keyword evidence="3" id="KW-1185">Reference proteome</keyword>
<dbReference type="InterPro" id="IPR021377">
    <property type="entry name" value="DUF3006"/>
</dbReference>
<evidence type="ECO:0000313" key="3">
    <source>
        <dbReference type="Proteomes" id="UP001276150"/>
    </source>
</evidence>
<evidence type="ECO:0000313" key="2">
    <source>
        <dbReference type="EMBL" id="MDV6376390.1"/>
    </source>
</evidence>